<dbReference type="Proteomes" id="UP000070572">
    <property type="component" value="Unassembled WGS sequence"/>
</dbReference>
<accession>A0AB34WX83</accession>
<proteinExistence type="predicted"/>
<protein>
    <submittedName>
        <fullName evidence="1">Uncharacterized protein</fullName>
    </submittedName>
</protein>
<dbReference type="EMBL" id="LSDN01000023">
    <property type="protein sequence ID" value="KXB79649.1"/>
    <property type="molecule type" value="Genomic_DNA"/>
</dbReference>
<sequence length="41" mass="4280">MLVKNDYLASSLPGLGAKNVLKIRGNVLKFAAGVILEVVAP</sequence>
<comment type="caution">
    <text evidence="1">The sequence shown here is derived from an EMBL/GenBank/DDBJ whole genome shotgun (WGS) entry which is preliminary data.</text>
</comment>
<gene>
    <name evidence="1" type="ORF">HMPREF1862_01685</name>
</gene>
<dbReference type="AlphaFoldDB" id="A0AB34WX83"/>
<evidence type="ECO:0000313" key="2">
    <source>
        <dbReference type="Proteomes" id="UP000070572"/>
    </source>
</evidence>
<name>A0AB34WX83_9ACTO</name>
<evidence type="ECO:0000313" key="1">
    <source>
        <dbReference type="EMBL" id="KXB79649.1"/>
    </source>
</evidence>
<organism evidence="1 2">
    <name type="scientific">Varibaculum cambriense</name>
    <dbReference type="NCBI Taxonomy" id="184870"/>
    <lineage>
        <taxon>Bacteria</taxon>
        <taxon>Bacillati</taxon>
        <taxon>Actinomycetota</taxon>
        <taxon>Actinomycetes</taxon>
        <taxon>Actinomycetales</taxon>
        <taxon>Actinomycetaceae</taxon>
        <taxon>Varibaculum</taxon>
    </lineage>
</organism>
<reference evidence="1 2" key="1">
    <citation type="submission" date="2016-01" db="EMBL/GenBank/DDBJ databases">
        <authorList>
            <person name="Mitreva M."/>
            <person name="Pepin K.H."/>
            <person name="Mihindukulasuriya K.A."/>
            <person name="Fulton R."/>
            <person name="Fronick C."/>
            <person name="O'Laughlin M."/>
            <person name="Miner T."/>
            <person name="Herter B."/>
            <person name="Rosa B.A."/>
            <person name="Cordes M."/>
            <person name="Tomlinson C."/>
            <person name="Wollam A."/>
            <person name="Palsikar V.B."/>
            <person name="Mardis E.R."/>
            <person name="Wilson R.K."/>
        </authorList>
    </citation>
    <scope>NUCLEOTIDE SEQUENCE [LARGE SCALE GENOMIC DNA]</scope>
    <source>
        <strain evidence="1 2">DNF00696</strain>
    </source>
</reference>